<evidence type="ECO:0000256" key="1">
    <source>
        <dbReference type="SAM" id="SignalP"/>
    </source>
</evidence>
<evidence type="ECO:0000313" key="4">
    <source>
        <dbReference type="Proteomes" id="UP000298493"/>
    </source>
</evidence>
<dbReference type="AlphaFoldDB" id="A0A4Z1PBS4"/>
<evidence type="ECO:0000259" key="2">
    <source>
        <dbReference type="Pfam" id="PF13472"/>
    </source>
</evidence>
<dbReference type="Proteomes" id="UP000298493">
    <property type="component" value="Unassembled WGS sequence"/>
</dbReference>
<dbReference type="GO" id="GO:0006629">
    <property type="term" value="P:lipid metabolic process"/>
    <property type="evidence" value="ECO:0007669"/>
    <property type="project" value="TreeGrafter"/>
</dbReference>
<name>A0A4Z1PBS4_9PEZI</name>
<comment type="caution">
    <text evidence="3">The sequence shown here is derived from an EMBL/GenBank/DDBJ whole genome shotgun (WGS) entry which is preliminary data.</text>
</comment>
<dbReference type="InterPro" id="IPR013830">
    <property type="entry name" value="SGNH_hydro"/>
</dbReference>
<feature type="domain" description="SGNH hydrolase-type esterase" evidence="2">
    <location>
        <begin position="26"/>
        <end position="224"/>
    </location>
</feature>
<dbReference type="PANTHER" id="PTHR37981:SF1">
    <property type="entry name" value="SGNH HYDROLASE-TYPE ESTERASE DOMAIN-CONTAINING PROTEIN"/>
    <property type="match status" value="1"/>
</dbReference>
<feature type="signal peptide" evidence="1">
    <location>
        <begin position="1"/>
        <end position="18"/>
    </location>
</feature>
<dbReference type="SUPFAM" id="SSF52266">
    <property type="entry name" value="SGNH hydrolase"/>
    <property type="match status" value="1"/>
</dbReference>
<dbReference type="PANTHER" id="PTHR37981">
    <property type="entry name" value="LIPASE 2"/>
    <property type="match status" value="1"/>
</dbReference>
<dbReference type="InterPro" id="IPR037460">
    <property type="entry name" value="SEST-like"/>
</dbReference>
<dbReference type="Gene3D" id="3.40.50.1110">
    <property type="entry name" value="SGNH hydrolase"/>
    <property type="match status" value="1"/>
</dbReference>
<dbReference type="EMBL" id="SNSC02000008">
    <property type="protein sequence ID" value="TID22291.1"/>
    <property type="molecule type" value="Genomic_DNA"/>
</dbReference>
<proteinExistence type="predicted"/>
<sequence length="241" mass="25403">MRLYLSAVQILLATSATAAQLQYVSLGSSYAAGPGLTTNYPHLIASALSAKLTDRSVSGSLLKDISSQIAGIPSNTNIVTLTSGGNDLNYILGLITHVAPAQTVTLQELTTRFTTALDSIHRIAPNATVYLVEYLTMLTLATKPYIDVPFNGAEITKFEAIFSTLKAAMGASVKGREKWVVVVPVSERSVGHALGSRETLWVNGATVPFGAGGILWHPNTAGTRFVADLTVGFIKRGGVAI</sequence>
<organism evidence="3 4">
    <name type="scientific">Venturia nashicola</name>
    <dbReference type="NCBI Taxonomy" id="86259"/>
    <lineage>
        <taxon>Eukaryota</taxon>
        <taxon>Fungi</taxon>
        <taxon>Dikarya</taxon>
        <taxon>Ascomycota</taxon>
        <taxon>Pezizomycotina</taxon>
        <taxon>Dothideomycetes</taxon>
        <taxon>Pleosporomycetidae</taxon>
        <taxon>Venturiales</taxon>
        <taxon>Venturiaceae</taxon>
        <taxon>Venturia</taxon>
    </lineage>
</organism>
<dbReference type="InterPro" id="IPR036514">
    <property type="entry name" value="SGNH_hydro_sf"/>
</dbReference>
<keyword evidence="1" id="KW-0732">Signal</keyword>
<reference evidence="3 4" key="1">
    <citation type="submission" date="2019-04" db="EMBL/GenBank/DDBJ databases">
        <title>High contiguity whole genome sequence and gene annotation resource for two Venturia nashicola isolates.</title>
        <authorList>
            <person name="Prokchorchik M."/>
            <person name="Won K."/>
            <person name="Lee Y."/>
            <person name="Choi E.D."/>
            <person name="Segonzac C."/>
            <person name="Sohn K.H."/>
        </authorList>
    </citation>
    <scope>NUCLEOTIDE SEQUENCE [LARGE SCALE GENOMIC DNA]</scope>
    <source>
        <strain evidence="3 4">PRI2</strain>
    </source>
</reference>
<evidence type="ECO:0000313" key="3">
    <source>
        <dbReference type="EMBL" id="TID22291.1"/>
    </source>
</evidence>
<protein>
    <recommendedName>
        <fullName evidence="2">SGNH hydrolase-type esterase domain-containing protein</fullName>
    </recommendedName>
</protein>
<gene>
    <name evidence="3" type="ORF">E6O75_ATG11085</name>
</gene>
<dbReference type="Pfam" id="PF13472">
    <property type="entry name" value="Lipase_GDSL_2"/>
    <property type="match status" value="1"/>
</dbReference>
<keyword evidence="4" id="KW-1185">Reference proteome</keyword>
<feature type="chain" id="PRO_5021269295" description="SGNH hydrolase-type esterase domain-containing protein" evidence="1">
    <location>
        <begin position="19"/>
        <end position="241"/>
    </location>
</feature>
<dbReference type="GO" id="GO:0016788">
    <property type="term" value="F:hydrolase activity, acting on ester bonds"/>
    <property type="evidence" value="ECO:0007669"/>
    <property type="project" value="InterPro"/>
</dbReference>
<accession>A0A4Z1PBS4</accession>
<dbReference type="CDD" id="cd01823">
    <property type="entry name" value="SEST_like"/>
    <property type="match status" value="1"/>
</dbReference>